<proteinExistence type="predicted"/>
<dbReference type="Pfam" id="PF18813">
    <property type="entry name" value="PBECR4"/>
    <property type="match status" value="1"/>
</dbReference>
<dbReference type="EMBL" id="CP006721">
    <property type="protein sequence ID" value="AGX41910.1"/>
    <property type="molecule type" value="Genomic_DNA"/>
</dbReference>
<accession>U5MMX7</accession>
<dbReference type="OrthoDB" id="2228086at2"/>
<keyword evidence="3" id="KW-1185">Reference proteome</keyword>
<feature type="domain" description="Phage-Barnase-EndoU-ColicinE5/D-RelE like nuclease 4" evidence="1">
    <location>
        <begin position="10"/>
        <end position="192"/>
    </location>
</feature>
<protein>
    <recommendedName>
        <fullName evidence="1">Phage-Barnase-EndoU-ColicinE5/D-RelE like nuclease 4 domain-containing protein</fullName>
    </recommendedName>
</protein>
<dbReference type="InterPro" id="IPR041420">
    <property type="entry name" value="PBECR4"/>
</dbReference>
<dbReference type="HOGENOM" id="CLU_972202_0_0_9"/>
<gene>
    <name evidence="2" type="ORF">CLSA_c08980</name>
</gene>
<dbReference type="KEGG" id="csb:CLSA_c08980"/>
<sequence length="286" mass="34073">MDNLLEIIESDYAKFYGNEYIFYLKNNITINLKFKKENLPHLIGLHKLSECYSEIRQMEDKNDHTITPKNIFEILRAHNIDYDNLKSSSGWTTHLQNRMENFTYKKLDSILRKATMFGFIYEEGKTKNTKAKYVLIDKIQELFLQFYIGYDEKTKEYFPNSYVPNNEKDPNLSRDTLKIIRTEIYNETPSERVKIETIEHEKIRELTQLIKENLTSYNNKNNQMYNLIKEDKPNEDMLKEINSLIAEIIKSYKELAEYVNIDIFLNNKSNGKLKRFLESARIIPIS</sequence>
<evidence type="ECO:0000313" key="3">
    <source>
        <dbReference type="Proteomes" id="UP000017118"/>
    </source>
</evidence>
<dbReference type="PATRIC" id="fig|1345695.10.peg.4243"/>
<evidence type="ECO:0000313" key="2">
    <source>
        <dbReference type="EMBL" id="AGX41910.1"/>
    </source>
</evidence>
<dbReference type="AlphaFoldDB" id="U5MMX7"/>
<reference evidence="2 3" key="1">
    <citation type="journal article" date="2013" name="Genome Announc.">
        <title>Complete Genome Sequence of the Solvent Producer Clostridium saccharobutylicum NCP262 (DSM 13864).</title>
        <authorList>
            <person name="Poehlein A."/>
            <person name="Hartwich K."/>
            <person name="Krabben P."/>
            <person name="Ehrenreich A."/>
            <person name="Liebl W."/>
            <person name="Durre P."/>
            <person name="Gottschalk G."/>
            <person name="Daniel R."/>
        </authorList>
    </citation>
    <scope>NUCLEOTIDE SEQUENCE [LARGE SCALE GENOMIC DNA]</scope>
    <source>
        <strain evidence="2">DSM 13864</strain>
    </source>
</reference>
<dbReference type="RefSeq" id="WP_022744197.1">
    <property type="nucleotide sequence ID" value="NC_022571.1"/>
</dbReference>
<name>U5MMX7_CLOSA</name>
<dbReference type="Proteomes" id="UP000017118">
    <property type="component" value="Chromosome"/>
</dbReference>
<organism evidence="2 3">
    <name type="scientific">Clostridium saccharobutylicum DSM 13864</name>
    <dbReference type="NCBI Taxonomy" id="1345695"/>
    <lineage>
        <taxon>Bacteria</taxon>
        <taxon>Bacillati</taxon>
        <taxon>Bacillota</taxon>
        <taxon>Clostridia</taxon>
        <taxon>Eubacteriales</taxon>
        <taxon>Clostridiaceae</taxon>
        <taxon>Clostridium</taxon>
    </lineage>
</organism>
<dbReference type="GeneID" id="55473431"/>
<evidence type="ECO:0000259" key="1">
    <source>
        <dbReference type="Pfam" id="PF18813"/>
    </source>
</evidence>